<dbReference type="STRING" id="1149755.A0A2J6REW3"/>
<dbReference type="PANTHER" id="PTHR31884:SF1">
    <property type="entry name" value="POLYGALACTURONASE"/>
    <property type="match status" value="1"/>
</dbReference>
<evidence type="ECO:0000256" key="3">
    <source>
        <dbReference type="ARBA" id="ARBA00022525"/>
    </source>
</evidence>
<keyword evidence="6 9" id="KW-0378">Hydrolase</keyword>
<name>A0A2J6REW3_HYAVF</name>
<evidence type="ECO:0000313" key="11">
    <source>
        <dbReference type="Proteomes" id="UP000235786"/>
    </source>
</evidence>
<comment type="subcellular location">
    <subcellularLocation>
        <location evidence="1">Secreted</location>
    </subcellularLocation>
</comment>
<dbReference type="AlphaFoldDB" id="A0A2J6REW3"/>
<dbReference type="Gene3D" id="2.160.20.10">
    <property type="entry name" value="Single-stranded right-handed beta-helix, Pectin lyase-like"/>
    <property type="match status" value="1"/>
</dbReference>
<keyword evidence="8" id="KW-0961">Cell wall biogenesis/degradation</keyword>
<gene>
    <name evidence="10" type="ORF">L207DRAFT_586738</name>
</gene>
<dbReference type="Proteomes" id="UP000235786">
    <property type="component" value="Unassembled WGS sequence"/>
</dbReference>
<dbReference type="SUPFAM" id="SSF51126">
    <property type="entry name" value="Pectin lyase-like"/>
    <property type="match status" value="1"/>
</dbReference>
<accession>A0A2J6REW3</accession>
<evidence type="ECO:0000313" key="10">
    <source>
        <dbReference type="EMBL" id="PMD37061.1"/>
    </source>
</evidence>
<dbReference type="InterPro" id="IPR000743">
    <property type="entry name" value="Glyco_hydro_28"/>
</dbReference>
<evidence type="ECO:0000256" key="4">
    <source>
        <dbReference type="ARBA" id="ARBA00022729"/>
    </source>
</evidence>
<dbReference type="EMBL" id="KZ613950">
    <property type="protein sequence ID" value="PMD37061.1"/>
    <property type="molecule type" value="Genomic_DNA"/>
</dbReference>
<protein>
    <submittedName>
        <fullName evidence="10">Glycoside hydrolase family 28 protein</fullName>
    </submittedName>
</protein>
<evidence type="ECO:0000256" key="2">
    <source>
        <dbReference type="ARBA" id="ARBA00008834"/>
    </source>
</evidence>
<evidence type="ECO:0000256" key="8">
    <source>
        <dbReference type="ARBA" id="ARBA00023316"/>
    </source>
</evidence>
<comment type="similarity">
    <text evidence="2 9">Belongs to the glycosyl hydrolase 28 family.</text>
</comment>
<dbReference type="GO" id="GO:0045490">
    <property type="term" value="P:pectin catabolic process"/>
    <property type="evidence" value="ECO:0007669"/>
    <property type="project" value="TreeGrafter"/>
</dbReference>
<dbReference type="InterPro" id="IPR012334">
    <property type="entry name" value="Pectin_lyas_fold"/>
</dbReference>
<evidence type="ECO:0000256" key="9">
    <source>
        <dbReference type="RuleBase" id="RU361169"/>
    </source>
</evidence>
<evidence type="ECO:0000256" key="5">
    <source>
        <dbReference type="ARBA" id="ARBA00022737"/>
    </source>
</evidence>
<dbReference type="GO" id="GO:0005576">
    <property type="term" value="C:extracellular region"/>
    <property type="evidence" value="ECO:0007669"/>
    <property type="project" value="UniProtKB-SubCell"/>
</dbReference>
<dbReference type="GO" id="GO:0004650">
    <property type="term" value="F:polygalacturonase activity"/>
    <property type="evidence" value="ECO:0007669"/>
    <property type="project" value="InterPro"/>
</dbReference>
<keyword evidence="5" id="KW-0677">Repeat</keyword>
<evidence type="ECO:0000256" key="1">
    <source>
        <dbReference type="ARBA" id="ARBA00004613"/>
    </source>
</evidence>
<keyword evidence="3" id="KW-0964">Secreted</keyword>
<reference evidence="10 11" key="1">
    <citation type="submission" date="2016-04" db="EMBL/GenBank/DDBJ databases">
        <title>A degradative enzymes factory behind the ericoid mycorrhizal symbiosis.</title>
        <authorList>
            <consortium name="DOE Joint Genome Institute"/>
            <person name="Martino E."/>
            <person name="Morin E."/>
            <person name="Grelet G."/>
            <person name="Kuo A."/>
            <person name="Kohler A."/>
            <person name="Daghino S."/>
            <person name="Barry K."/>
            <person name="Choi C."/>
            <person name="Cichocki N."/>
            <person name="Clum A."/>
            <person name="Copeland A."/>
            <person name="Hainaut M."/>
            <person name="Haridas S."/>
            <person name="Labutti K."/>
            <person name="Lindquist E."/>
            <person name="Lipzen A."/>
            <person name="Khouja H.-R."/>
            <person name="Murat C."/>
            <person name="Ohm R."/>
            <person name="Olson A."/>
            <person name="Spatafora J."/>
            <person name="Veneault-Fourrey C."/>
            <person name="Henrissat B."/>
            <person name="Grigoriev I."/>
            <person name="Martin F."/>
            <person name="Perotto S."/>
        </authorList>
    </citation>
    <scope>NUCLEOTIDE SEQUENCE [LARGE SCALE GENOMIC DNA]</scope>
    <source>
        <strain evidence="10 11">F</strain>
    </source>
</reference>
<dbReference type="InterPro" id="IPR050434">
    <property type="entry name" value="Glycosyl_hydrlase_28"/>
</dbReference>
<keyword evidence="11" id="KW-1185">Reference proteome</keyword>
<dbReference type="GO" id="GO:0071555">
    <property type="term" value="P:cell wall organization"/>
    <property type="evidence" value="ECO:0007669"/>
    <property type="project" value="UniProtKB-KW"/>
</dbReference>
<dbReference type="PANTHER" id="PTHR31884">
    <property type="entry name" value="POLYGALACTURONASE"/>
    <property type="match status" value="1"/>
</dbReference>
<organism evidence="10 11">
    <name type="scientific">Hyaloscypha variabilis (strain UAMH 11265 / GT02V1 / F)</name>
    <name type="common">Meliniomyces variabilis</name>
    <dbReference type="NCBI Taxonomy" id="1149755"/>
    <lineage>
        <taxon>Eukaryota</taxon>
        <taxon>Fungi</taxon>
        <taxon>Dikarya</taxon>
        <taxon>Ascomycota</taxon>
        <taxon>Pezizomycotina</taxon>
        <taxon>Leotiomycetes</taxon>
        <taxon>Helotiales</taxon>
        <taxon>Hyaloscyphaceae</taxon>
        <taxon>Hyaloscypha</taxon>
        <taxon>Hyaloscypha variabilis</taxon>
    </lineage>
</organism>
<sequence>MPPPDQSIKTVKNATGGVIGVAFKSIVLSSSTNYGVVIEQDYDNGSPTGVSTTGVPITDLIVENISDTVALGGVN</sequence>
<dbReference type="Pfam" id="PF00295">
    <property type="entry name" value="Glyco_hydro_28"/>
    <property type="match status" value="1"/>
</dbReference>
<evidence type="ECO:0000256" key="6">
    <source>
        <dbReference type="ARBA" id="ARBA00022801"/>
    </source>
</evidence>
<keyword evidence="4" id="KW-0732">Signal</keyword>
<proteinExistence type="inferred from homology"/>
<dbReference type="OrthoDB" id="1546079at2759"/>
<dbReference type="InterPro" id="IPR011050">
    <property type="entry name" value="Pectin_lyase_fold/virulence"/>
</dbReference>
<keyword evidence="7 9" id="KW-0326">Glycosidase</keyword>
<evidence type="ECO:0000256" key="7">
    <source>
        <dbReference type="ARBA" id="ARBA00023295"/>
    </source>
</evidence>